<reference evidence="1" key="1">
    <citation type="submission" date="2021-03" db="EMBL/GenBank/DDBJ databases">
        <authorList>
            <consortium name="DOE Joint Genome Institute"/>
            <person name="Ahrendt S."/>
            <person name="Looney B.P."/>
            <person name="Miyauchi S."/>
            <person name="Morin E."/>
            <person name="Drula E."/>
            <person name="Courty P.E."/>
            <person name="Chicoki N."/>
            <person name="Fauchery L."/>
            <person name="Kohler A."/>
            <person name="Kuo A."/>
            <person name="Labutti K."/>
            <person name="Pangilinan J."/>
            <person name="Lipzen A."/>
            <person name="Riley R."/>
            <person name="Andreopoulos W."/>
            <person name="He G."/>
            <person name="Johnson J."/>
            <person name="Barry K.W."/>
            <person name="Grigoriev I.V."/>
            <person name="Nagy L."/>
            <person name="Hibbett D."/>
            <person name="Henrissat B."/>
            <person name="Matheny P.B."/>
            <person name="Labbe J."/>
            <person name="Martin F."/>
        </authorList>
    </citation>
    <scope>NUCLEOTIDE SEQUENCE</scope>
    <source>
        <strain evidence="1">HHB10654</strain>
    </source>
</reference>
<keyword evidence="2" id="KW-1185">Reference proteome</keyword>
<accession>A0ACB8TGD2</accession>
<dbReference type="Proteomes" id="UP000814140">
    <property type="component" value="Unassembled WGS sequence"/>
</dbReference>
<dbReference type="EMBL" id="MU277190">
    <property type="protein sequence ID" value="KAI0067493.1"/>
    <property type="molecule type" value="Genomic_DNA"/>
</dbReference>
<comment type="caution">
    <text evidence="1">The sequence shown here is derived from an EMBL/GenBank/DDBJ whole genome shotgun (WGS) entry which is preliminary data.</text>
</comment>
<feature type="non-terminal residue" evidence="1">
    <location>
        <position position="1"/>
    </location>
</feature>
<sequence>LTMIISEPPMSQAPKPATARSVHFIDAGRTLIVGYLDSKEIVAWTISPWTKLWCHKLNTRMQVHHPSLIDSYILIPILASGSTAWSSGTRTLIASNLLNGIEIFHINDRLTWVRKLEFKIRANYIKQVAFGQQGSLVVSGSDSGEVVLWKVDSGAVFQTLRHGSGHLTSLKCHSPQNGSHRIASGSSDIENSFYTVKVWTVPAVSHFSS</sequence>
<protein>
    <submittedName>
        <fullName evidence="1">Uncharacterized protein</fullName>
    </submittedName>
</protein>
<proteinExistence type="predicted"/>
<evidence type="ECO:0000313" key="2">
    <source>
        <dbReference type="Proteomes" id="UP000814140"/>
    </source>
</evidence>
<gene>
    <name evidence="1" type="ORF">BV25DRAFT_1795450</name>
</gene>
<organism evidence="1 2">
    <name type="scientific">Artomyces pyxidatus</name>
    <dbReference type="NCBI Taxonomy" id="48021"/>
    <lineage>
        <taxon>Eukaryota</taxon>
        <taxon>Fungi</taxon>
        <taxon>Dikarya</taxon>
        <taxon>Basidiomycota</taxon>
        <taxon>Agaricomycotina</taxon>
        <taxon>Agaricomycetes</taxon>
        <taxon>Russulales</taxon>
        <taxon>Auriscalpiaceae</taxon>
        <taxon>Artomyces</taxon>
    </lineage>
</organism>
<evidence type="ECO:0000313" key="1">
    <source>
        <dbReference type="EMBL" id="KAI0067493.1"/>
    </source>
</evidence>
<name>A0ACB8TGD2_9AGAM</name>
<reference evidence="1" key="2">
    <citation type="journal article" date="2022" name="New Phytol.">
        <title>Evolutionary transition to the ectomycorrhizal habit in the genomes of a hyperdiverse lineage of mushroom-forming fungi.</title>
        <authorList>
            <person name="Looney B."/>
            <person name="Miyauchi S."/>
            <person name="Morin E."/>
            <person name="Drula E."/>
            <person name="Courty P.E."/>
            <person name="Kohler A."/>
            <person name="Kuo A."/>
            <person name="LaButti K."/>
            <person name="Pangilinan J."/>
            <person name="Lipzen A."/>
            <person name="Riley R."/>
            <person name="Andreopoulos W."/>
            <person name="He G."/>
            <person name="Johnson J."/>
            <person name="Nolan M."/>
            <person name="Tritt A."/>
            <person name="Barry K.W."/>
            <person name="Grigoriev I.V."/>
            <person name="Nagy L.G."/>
            <person name="Hibbett D."/>
            <person name="Henrissat B."/>
            <person name="Matheny P.B."/>
            <person name="Labbe J."/>
            <person name="Martin F.M."/>
        </authorList>
    </citation>
    <scope>NUCLEOTIDE SEQUENCE</scope>
    <source>
        <strain evidence="1">HHB10654</strain>
    </source>
</reference>